<feature type="compositionally biased region" description="Low complexity" evidence="16">
    <location>
        <begin position="305"/>
        <end position="314"/>
    </location>
</feature>
<dbReference type="AlphaFoldDB" id="A0ABD1ZAJ8"/>
<keyword evidence="20" id="KW-1185">Reference proteome</keyword>
<evidence type="ECO:0000256" key="10">
    <source>
        <dbReference type="ARBA" id="ARBA00022786"/>
    </source>
</evidence>
<dbReference type="InterPro" id="IPR001841">
    <property type="entry name" value="Znf_RING"/>
</dbReference>
<feature type="region of interest" description="Disordered" evidence="16">
    <location>
        <begin position="450"/>
        <end position="473"/>
    </location>
</feature>
<evidence type="ECO:0000256" key="4">
    <source>
        <dbReference type="ARBA" id="ARBA00012483"/>
    </source>
</evidence>
<dbReference type="InterPro" id="IPR013083">
    <property type="entry name" value="Znf_RING/FYVE/PHD"/>
</dbReference>
<feature type="compositionally biased region" description="Gly residues" evidence="16">
    <location>
        <begin position="274"/>
        <end position="290"/>
    </location>
</feature>
<evidence type="ECO:0000256" key="14">
    <source>
        <dbReference type="ARBA" id="ARBA00024209"/>
    </source>
</evidence>
<evidence type="ECO:0000256" key="6">
    <source>
        <dbReference type="ARBA" id="ARBA00022692"/>
    </source>
</evidence>
<feature type="compositionally biased region" description="Polar residues" evidence="16">
    <location>
        <begin position="450"/>
        <end position="463"/>
    </location>
</feature>
<keyword evidence="13 17" id="KW-0472">Membrane</keyword>
<dbReference type="GO" id="GO:0008270">
    <property type="term" value="F:zinc ion binding"/>
    <property type="evidence" value="ECO:0007669"/>
    <property type="project" value="UniProtKB-KW"/>
</dbReference>
<comment type="catalytic activity">
    <reaction evidence="1">
        <text>S-ubiquitinyl-[E2 ubiquitin-conjugating enzyme]-L-cysteine + [acceptor protein]-L-lysine = [E2 ubiquitin-conjugating enzyme]-L-cysteine + N(6)-ubiquitinyl-[acceptor protein]-L-lysine.</text>
        <dbReference type="EC" id="2.3.2.27"/>
    </reaction>
</comment>
<evidence type="ECO:0000256" key="17">
    <source>
        <dbReference type="SAM" id="Phobius"/>
    </source>
</evidence>
<comment type="pathway">
    <text evidence="3">Protein modification; protein ubiquitination.</text>
</comment>
<dbReference type="SUPFAM" id="SSF57850">
    <property type="entry name" value="RING/U-box"/>
    <property type="match status" value="1"/>
</dbReference>
<dbReference type="Pfam" id="PF13639">
    <property type="entry name" value="zf-RING_2"/>
    <property type="match status" value="1"/>
</dbReference>
<dbReference type="Proteomes" id="UP001605036">
    <property type="component" value="Unassembled WGS sequence"/>
</dbReference>
<keyword evidence="6 17" id="KW-0812">Transmembrane</keyword>
<feature type="region of interest" description="Disordered" evidence="16">
    <location>
        <begin position="305"/>
        <end position="326"/>
    </location>
</feature>
<reference evidence="19 20" key="1">
    <citation type="submission" date="2024-09" db="EMBL/GenBank/DDBJ databases">
        <title>Chromosome-scale assembly of Riccia fluitans.</title>
        <authorList>
            <person name="Paukszto L."/>
            <person name="Sawicki J."/>
            <person name="Karawczyk K."/>
            <person name="Piernik-Szablinska J."/>
            <person name="Szczecinska M."/>
            <person name="Mazdziarz M."/>
        </authorList>
    </citation>
    <scope>NUCLEOTIDE SEQUENCE [LARGE SCALE GENOMIC DNA]</scope>
    <source>
        <strain evidence="19">Rf_01</strain>
        <tissue evidence="19">Aerial parts of the thallus</tissue>
    </source>
</reference>
<evidence type="ECO:0000256" key="13">
    <source>
        <dbReference type="ARBA" id="ARBA00023136"/>
    </source>
</evidence>
<sequence>MTRKRRMMVSRGLLAASPPVVVPSPDFSGIIGPFGPGGSNTAASFKPSIAVIIGVLTTMFSLTFLLLLYAKHCKRNPNIGPEEFIPPPQALFHSDSGIDRSIVEALPMFTFGALQGLKDGLECAVCLSRFEDSDILRLLPKCKHAFHLECIDTWLVSHSTCPLCRYCITAEDSFAVVEDVGVLGLRPGGGMMSSLDDPPPPTLQEGWNSSSATTAAMGQGRLSEPCANACTRESSAELFLQREGDSLSTSSRRLEMIGRKDGSLLASDGLSGLLDGGTGPGSGSGNGNGIGLPRKSSFEGPFSFFGSKRFGSRNSQRRSASIPSPERTRRLGHRIIVADVVLQQRWSDFVPSDVLFLHSQTIFGPEERARVSVSRSEGLPTLACPPLGKKDEKFGHSLSVSSSKSLDTLLLKDLELGLEASRPSVEKTMKSSSRSDRDVKIFGFLTRASSVSSKSEHQQQQPGRPSAAAAPSLPVVVSGADVMDSRLRPNQRSLSEITGLERIAHSRMSSRDFLIRGNSAEEYQNQVDTEKSQKWYSIAKRTLNWLVGGRDKRAASENPPGKNPPPWTSGG</sequence>
<feature type="transmembrane region" description="Helical" evidence="17">
    <location>
        <begin position="47"/>
        <end position="69"/>
    </location>
</feature>
<dbReference type="EC" id="2.3.2.27" evidence="4"/>
<dbReference type="Gene3D" id="3.30.40.10">
    <property type="entry name" value="Zinc/RING finger domain, C3HC4 (zinc finger)"/>
    <property type="match status" value="1"/>
</dbReference>
<evidence type="ECO:0000256" key="15">
    <source>
        <dbReference type="PROSITE-ProRule" id="PRU00175"/>
    </source>
</evidence>
<feature type="domain" description="RING-type" evidence="18">
    <location>
        <begin position="123"/>
        <end position="165"/>
    </location>
</feature>
<comment type="subcellular location">
    <subcellularLocation>
        <location evidence="2">Membrane</location>
        <topology evidence="2">Single-pass membrane protein</topology>
    </subcellularLocation>
</comment>
<evidence type="ECO:0000259" key="18">
    <source>
        <dbReference type="PROSITE" id="PS50089"/>
    </source>
</evidence>
<dbReference type="FunFam" id="3.30.40.10:FF:000285">
    <property type="entry name" value="RING-H2 finger protein ATL43"/>
    <property type="match status" value="1"/>
</dbReference>
<evidence type="ECO:0000256" key="5">
    <source>
        <dbReference type="ARBA" id="ARBA00022679"/>
    </source>
</evidence>
<keyword evidence="12 17" id="KW-1133">Transmembrane helix</keyword>
<comment type="caution">
    <text evidence="19">The sequence shown here is derived from an EMBL/GenBank/DDBJ whole genome shotgun (WGS) entry which is preliminary data.</text>
</comment>
<evidence type="ECO:0000256" key="16">
    <source>
        <dbReference type="SAM" id="MobiDB-lite"/>
    </source>
</evidence>
<dbReference type="CDD" id="cd16461">
    <property type="entry name" value="RING-H2_EL5-like"/>
    <property type="match status" value="1"/>
</dbReference>
<organism evidence="19 20">
    <name type="scientific">Riccia fluitans</name>
    <dbReference type="NCBI Taxonomy" id="41844"/>
    <lineage>
        <taxon>Eukaryota</taxon>
        <taxon>Viridiplantae</taxon>
        <taxon>Streptophyta</taxon>
        <taxon>Embryophyta</taxon>
        <taxon>Marchantiophyta</taxon>
        <taxon>Marchantiopsida</taxon>
        <taxon>Marchantiidae</taxon>
        <taxon>Marchantiales</taxon>
        <taxon>Ricciaceae</taxon>
        <taxon>Riccia</taxon>
    </lineage>
</organism>
<evidence type="ECO:0000256" key="12">
    <source>
        <dbReference type="ARBA" id="ARBA00022989"/>
    </source>
</evidence>
<feature type="compositionally biased region" description="Pro residues" evidence="16">
    <location>
        <begin position="561"/>
        <end position="571"/>
    </location>
</feature>
<dbReference type="PROSITE" id="PS50089">
    <property type="entry name" value="ZF_RING_2"/>
    <property type="match status" value="1"/>
</dbReference>
<dbReference type="EMBL" id="JBHFFA010000002">
    <property type="protein sequence ID" value="KAL2643702.1"/>
    <property type="molecule type" value="Genomic_DNA"/>
</dbReference>
<dbReference type="SMART" id="SM00184">
    <property type="entry name" value="RING"/>
    <property type="match status" value="1"/>
</dbReference>
<keyword evidence="7" id="KW-0479">Metal-binding</keyword>
<evidence type="ECO:0000256" key="1">
    <source>
        <dbReference type="ARBA" id="ARBA00000900"/>
    </source>
</evidence>
<evidence type="ECO:0000256" key="2">
    <source>
        <dbReference type="ARBA" id="ARBA00004167"/>
    </source>
</evidence>
<gene>
    <name evidence="19" type="ORF">R1flu_011289</name>
</gene>
<dbReference type="GO" id="GO:0061630">
    <property type="term" value="F:ubiquitin protein ligase activity"/>
    <property type="evidence" value="ECO:0007669"/>
    <property type="project" value="UniProtKB-EC"/>
</dbReference>
<keyword evidence="9 15" id="KW-0863">Zinc-finger</keyword>
<keyword evidence="10" id="KW-0833">Ubl conjugation pathway</keyword>
<evidence type="ECO:0000256" key="3">
    <source>
        <dbReference type="ARBA" id="ARBA00004906"/>
    </source>
</evidence>
<evidence type="ECO:0000313" key="20">
    <source>
        <dbReference type="Proteomes" id="UP001605036"/>
    </source>
</evidence>
<protein>
    <recommendedName>
        <fullName evidence="4">RING-type E3 ubiquitin transferase</fullName>
        <ecNumber evidence="4">2.3.2.27</ecNumber>
    </recommendedName>
</protein>
<dbReference type="PANTHER" id="PTHR46539">
    <property type="entry name" value="E3 UBIQUITIN-PROTEIN LIGASE ATL42"/>
    <property type="match status" value="1"/>
</dbReference>
<feature type="region of interest" description="Disordered" evidence="16">
    <location>
        <begin position="271"/>
        <end position="293"/>
    </location>
</feature>
<evidence type="ECO:0000313" key="19">
    <source>
        <dbReference type="EMBL" id="KAL2643702.1"/>
    </source>
</evidence>
<keyword evidence="5" id="KW-0808">Transferase</keyword>
<feature type="region of interest" description="Disordered" evidence="16">
    <location>
        <begin position="549"/>
        <end position="571"/>
    </location>
</feature>
<name>A0ABD1ZAJ8_9MARC</name>
<comment type="similarity">
    <text evidence="14">Belongs to the RING-type zinc finger family. ATL subfamily.</text>
</comment>
<evidence type="ECO:0000256" key="11">
    <source>
        <dbReference type="ARBA" id="ARBA00022833"/>
    </source>
</evidence>
<evidence type="ECO:0000256" key="8">
    <source>
        <dbReference type="ARBA" id="ARBA00022729"/>
    </source>
</evidence>
<dbReference type="PANTHER" id="PTHR46539:SF1">
    <property type="entry name" value="E3 UBIQUITIN-PROTEIN LIGASE ATL42"/>
    <property type="match status" value="1"/>
</dbReference>
<evidence type="ECO:0000256" key="9">
    <source>
        <dbReference type="ARBA" id="ARBA00022771"/>
    </source>
</evidence>
<keyword evidence="11" id="KW-0862">Zinc</keyword>
<dbReference type="GO" id="GO:0016020">
    <property type="term" value="C:membrane"/>
    <property type="evidence" value="ECO:0007669"/>
    <property type="project" value="UniProtKB-SubCell"/>
</dbReference>
<accession>A0ABD1ZAJ8</accession>
<keyword evidence="8" id="KW-0732">Signal</keyword>
<evidence type="ECO:0000256" key="7">
    <source>
        <dbReference type="ARBA" id="ARBA00022723"/>
    </source>
</evidence>
<proteinExistence type="inferred from homology"/>